<keyword evidence="10" id="KW-1185">Reference proteome</keyword>
<organism evidence="9 10">
    <name type="scientific">Linum tenue</name>
    <dbReference type="NCBI Taxonomy" id="586396"/>
    <lineage>
        <taxon>Eukaryota</taxon>
        <taxon>Viridiplantae</taxon>
        <taxon>Streptophyta</taxon>
        <taxon>Embryophyta</taxon>
        <taxon>Tracheophyta</taxon>
        <taxon>Spermatophyta</taxon>
        <taxon>Magnoliopsida</taxon>
        <taxon>eudicotyledons</taxon>
        <taxon>Gunneridae</taxon>
        <taxon>Pentapetalae</taxon>
        <taxon>rosids</taxon>
        <taxon>fabids</taxon>
        <taxon>Malpighiales</taxon>
        <taxon>Linaceae</taxon>
        <taxon>Linum</taxon>
    </lineage>
</organism>
<dbReference type="Proteomes" id="UP001154282">
    <property type="component" value="Unassembled WGS sequence"/>
</dbReference>
<comment type="caution">
    <text evidence="9">The sequence shown here is derived from an EMBL/GenBank/DDBJ whole genome shotgun (WGS) entry which is preliminary data.</text>
</comment>
<dbReference type="InterPro" id="IPR003369">
    <property type="entry name" value="TatA/B/E"/>
</dbReference>
<dbReference type="Pfam" id="PF02416">
    <property type="entry name" value="TatA_B_E"/>
    <property type="match status" value="1"/>
</dbReference>
<evidence type="ECO:0000256" key="3">
    <source>
        <dbReference type="ARBA" id="ARBA00022692"/>
    </source>
</evidence>
<evidence type="ECO:0008006" key="11">
    <source>
        <dbReference type="Google" id="ProtNLM"/>
    </source>
</evidence>
<feature type="chain" id="PRO_5043807417" description="Sec-independent protein translocase protein TatB" evidence="8">
    <location>
        <begin position="19"/>
        <end position="265"/>
    </location>
</feature>
<proteinExistence type="predicted"/>
<evidence type="ECO:0000256" key="4">
    <source>
        <dbReference type="ARBA" id="ARBA00022927"/>
    </source>
</evidence>
<protein>
    <recommendedName>
        <fullName evidence="11">Sec-independent protein translocase protein TatB</fullName>
    </recommendedName>
</protein>
<evidence type="ECO:0000256" key="6">
    <source>
        <dbReference type="ARBA" id="ARBA00023010"/>
    </source>
</evidence>
<dbReference type="PANTHER" id="PTHR35512:SF1">
    <property type="entry name" value="OS11G0550900 PROTEIN"/>
    <property type="match status" value="1"/>
</dbReference>
<evidence type="ECO:0000313" key="10">
    <source>
        <dbReference type="Proteomes" id="UP001154282"/>
    </source>
</evidence>
<comment type="subcellular location">
    <subcellularLocation>
        <location evidence="1">Membrane</location>
        <topology evidence="1">Single-pass membrane protein</topology>
    </subcellularLocation>
</comment>
<evidence type="ECO:0000256" key="5">
    <source>
        <dbReference type="ARBA" id="ARBA00022989"/>
    </source>
</evidence>
<dbReference type="AlphaFoldDB" id="A0AAV0LKZ6"/>
<dbReference type="PANTHER" id="PTHR35512">
    <property type="entry name" value="OS11G0550900 PROTEIN"/>
    <property type="match status" value="1"/>
</dbReference>
<keyword evidence="4" id="KW-0653">Protein transport</keyword>
<dbReference type="EMBL" id="CAMGYJ010000006">
    <property type="protein sequence ID" value="CAI0434250.1"/>
    <property type="molecule type" value="Genomic_DNA"/>
</dbReference>
<reference evidence="9" key="1">
    <citation type="submission" date="2022-08" db="EMBL/GenBank/DDBJ databases">
        <authorList>
            <person name="Gutierrez-Valencia J."/>
        </authorList>
    </citation>
    <scope>NUCLEOTIDE SEQUENCE</scope>
</reference>
<keyword evidence="8" id="KW-0732">Signal</keyword>
<evidence type="ECO:0000256" key="2">
    <source>
        <dbReference type="ARBA" id="ARBA00022448"/>
    </source>
</evidence>
<keyword evidence="5" id="KW-1133">Transmembrane helix</keyword>
<keyword evidence="7" id="KW-0472">Membrane</keyword>
<keyword evidence="6" id="KW-0811">Translocation</keyword>
<evidence type="ECO:0000313" key="9">
    <source>
        <dbReference type="EMBL" id="CAI0434250.1"/>
    </source>
</evidence>
<evidence type="ECO:0000256" key="1">
    <source>
        <dbReference type="ARBA" id="ARBA00004167"/>
    </source>
</evidence>
<keyword evidence="3" id="KW-0812">Transmembrane</keyword>
<keyword evidence="2" id="KW-0813">Transport</keyword>
<evidence type="ECO:0000256" key="8">
    <source>
        <dbReference type="SAM" id="SignalP"/>
    </source>
</evidence>
<evidence type="ECO:0000256" key="7">
    <source>
        <dbReference type="ARBA" id="ARBA00023136"/>
    </source>
</evidence>
<accession>A0AAV0LKZ6</accession>
<sequence>MFGISYGELFLLLGATAALIGPKDLPVIARTGGRLVGRAVAYVQLARGQFESLMQQSQARQVHKELQDKMTQLETILYEIRSASTLRPGPMTRRMIDDLADPSAAADGSGVAETSGVVNVSTATVSRISNDQSRSESISATTVSKIYASSLVSDSSNVHSQATAYARLAESAAVKASLDSEQKIDGPGLLHVLPVSAESTGMLPNRQEYYILTEEVSLLIVIADKLNGSDIMLEAIVEAEVAHNAKRFFAQPENQIKQDGEVEKR</sequence>
<name>A0AAV0LKZ6_9ROSI</name>
<gene>
    <name evidence="9" type="ORF">LITE_LOCUS24206</name>
</gene>
<feature type="signal peptide" evidence="8">
    <location>
        <begin position="1"/>
        <end position="18"/>
    </location>
</feature>